<dbReference type="EMBL" id="CP010784">
    <property type="protein sequence ID" value="ATF06346.1"/>
    <property type="molecule type" value="Genomic_DNA"/>
</dbReference>
<evidence type="ECO:0000313" key="2">
    <source>
        <dbReference type="Proteomes" id="UP000217545"/>
    </source>
</evidence>
<name>A0AAC9Z999_9RHOB</name>
<dbReference type="Gene3D" id="3.40.1800.10">
    <property type="entry name" value="His-Me finger endonucleases"/>
    <property type="match status" value="1"/>
</dbReference>
<reference evidence="1 2" key="1">
    <citation type="journal article" date="2017" name="Front. Microbiol.">
        <title>Phaeobacter piscinae sp. nov., a species of the Roseobacter group and potential aquaculture probiont.</title>
        <authorList>
            <person name="Sonnenschein E.C."/>
            <person name="Phippen C.B.W."/>
            <person name="Nielsen K.F."/>
            <person name="Mateiu R.V."/>
            <person name="Melchiorsen J."/>
            <person name="Gram L."/>
            <person name="Overmann J."/>
            <person name="Freese H.M."/>
        </authorList>
    </citation>
    <scope>NUCLEOTIDE SEQUENCE [LARGE SCALE GENOMIC DNA]</scope>
    <source>
        <strain evidence="1 2">P63</strain>
    </source>
</reference>
<protein>
    <submittedName>
        <fullName evidence="1">Uncharacterized protein</fullName>
    </submittedName>
</protein>
<organism evidence="1 2">
    <name type="scientific">Phaeobacter gallaeciensis</name>
    <dbReference type="NCBI Taxonomy" id="60890"/>
    <lineage>
        <taxon>Bacteria</taxon>
        <taxon>Pseudomonadati</taxon>
        <taxon>Pseudomonadota</taxon>
        <taxon>Alphaproteobacteria</taxon>
        <taxon>Rhodobacterales</taxon>
        <taxon>Roseobacteraceae</taxon>
        <taxon>Phaeobacter</taxon>
    </lineage>
</organism>
<dbReference type="AlphaFoldDB" id="A0AAC9Z999"/>
<dbReference type="Proteomes" id="UP000217545">
    <property type="component" value="Chromosome"/>
</dbReference>
<accession>A0AAC9Z999</accession>
<dbReference type="InterPro" id="IPR038563">
    <property type="entry name" value="Endonuclease_7_sf"/>
</dbReference>
<evidence type="ECO:0000313" key="1">
    <source>
        <dbReference type="EMBL" id="ATF06346.1"/>
    </source>
</evidence>
<proteinExistence type="predicted"/>
<dbReference type="GeneID" id="31846668"/>
<dbReference type="RefSeq" id="WP_024097690.1">
    <property type="nucleotide sequence ID" value="NZ_CP010588.1"/>
</dbReference>
<sequence>MGRYELPVNYDRLHWMERREVREQYAQEQGGKCQHCGADLAGQPAKRILRKRINWGLFPKNFRKYPVHLHHSHETGMTIGAVHNYCNAVLWQYHGE</sequence>
<gene>
    <name evidence="1" type="ORF">PhaeoP63_02280</name>
</gene>